<dbReference type="AlphaFoldDB" id="A0ABD3GUI6"/>
<dbReference type="SUPFAM" id="SSF57850">
    <property type="entry name" value="RING/U-box"/>
    <property type="match status" value="1"/>
</dbReference>
<keyword evidence="2" id="KW-0645">Protease</keyword>
<dbReference type="InterPro" id="IPR038765">
    <property type="entry name" value="Papain-like_cys_pep_sf"/>
</dbReference>
<evidence type="ECO:0000259" key="8">
    <source>
        <dbReference type="PROSITE" id="PS50089"/>
    </source>
</evidence>
<dbReference type="GO" id="GO:0008234">
    <property type="term" value="F:cysteine-type peptidase activity"/>
    <property type="evidence" value="ECO:0007669"/>
    <property type="project" value="UniProtKB-KW"/>
</dbReference>
<dbReference type="GO" id="GO:0016926">
    <property type="term" value="P:protein desumoylation"/>
    <property type="evidence" value="ECO:0007669"/>
    <property type="project" value="UniProtKB-ARBA"/>
</dbReference>
<proteinExistence type="inferred from homology"/>
<dbReference type="InterPro" id="IPR003653">
    <property type="entry name" value="Peptidase_C48_C"/>
</dbReference>
<dbReference type="InterPro" id="IPR013083">
    <property type="entry name" value="Znf_RING/FYVE/PHD"/>
</dbReference>
<keyword evidence="3" id="KW-0378">Hydrolase</keyword>
<dbReference type="GO" id="GO:0008270">
    <property type="term" value="F:zinc ion binding"/>
    <property type="evidence" value="ECO:0007669"/>
    <property type="project" value="UniProtKB-KW"/>
</dbReference>
<dbReference type="SUPFAM" id="SSF54001">
    <property type="entry name" value="Cysteine proteinases"/>
    <property type="match status" value="1"/>
</dbReference>
<feature type="compositionally biased region" description="Polar residues" evidence="7">
    <location>
        <begin position="334"/>
        <end position="346"/>
    </location>
</feature>
<evidence type="ECO:0000313" key="9">
    <source>
        <dbReference type="EMBL" id="KAL3682092.1"/>
    </source>
</evidence>
<sequence length="1047" mass="117787">MAWTKLGANKAREAMGRETEYDFDHADIARQAANEITGMDVQTSPPPLRPVNVSVGTSDPSAVRTLEQGTEKRKEGKKRPRPPKKPMPPRLVPTPELAGLPTPGNPKDDESLIPPKGIPSEVALGIRYNTNEFFPNFNSQRTWDSGKLNIRDKCSNVFLKKNWEAWRKLAKPPCGNPPKAEVRKSFLHYAGLELHGVKVDWSTVDLSIALNTISKERRLAARREVYRLKVKMDGRLVEPVDPDEADKSQKRKKKPASIQEGDPKRPKSEPKPKPSVPPVVAEEQGATFSRKGKEKVDGFPTQPPVDTVAEERLMTKLAVKASRLDSFVDPSLPTPTGQTSGRGSNQMSAADFTAQVNQISDNLPCEWQMTQSMSNMASTLSMAMEEHSRVWKFWASLEDQLAQAKKEKEVLKAKILDLEIEKRLMNERVALMEKKDLYELLEAKMQGYQIANHPGVVGDLENLNLTITRKWTGIPTLDLDKFEKCPSDYPVFAPFAEGWDGWKENCPLCVHPLGFLPNINTGVCKHMFHFNCFWKYASTRRICPTCRTALPDSTYEFFCTIFIPKDVESIDPNTDEKEVMDEEVNAEELEAGRGRHIIRNDVDVLNDNELRRFALLEVNKALKLWRGDVVILGVSFVTGHRSVVCDVDREGIESLYKNICNSFKATVENLPKSNSWKEYMTDVFDSYVNPDNDPDVRPLVAGLDAEDFSVEKIPGAAVALTPDDDGPDYETSLSERQRLKIQSDLLATAAKPQRMTRSTRTRLEYEPILLSTSPPTKHDIVGGTCDTPTPSPPSPPSSIPIDLTEDGLDGSSSPPPSQIVPTNAFVDLSQYISSHENNGSKDLGWPSKDELTKEDLESGILPGKHLRGDVINAYIKERFIDRGREKLFNMFFVNTFWFPKASELVARYDRTSHSEEAIISIARLRRSISPKLHDRDSQGQLPAWIFIPIHGSNHWSLAIIRLYQQYCHIVHLDSCVDIHVSTAIFHVLKTFVSLTMKMLCGAGMREERFDHCFWIEGLSNIATTDQVNSFWIMLGLYLQGKLKLPPS</sequence>
<dbReference type="InterPro" id="IPR001841">
    <property type="entry name" value="Znf_RING"/>
</dbReference>
<evidence type="ECO:0000313" key="10">
    <source>
        <dbReference type="Proteomes" id="UP001633002"/>
    </source>
</evidence>
<feature type="compositionally biased region" description="Basic residues" evidence="7">
    <location>
        <begin position="75"/>
        <end position="84"/>
    </location>
</feature>
<dbReference type="EMBL" id="JBJQOH010000006">
    <property type="protein sequence ID" value="KAL3682092.1"/>
    <property type="molecule type" value="Genomic_DNA"/>
</dbReference>
<feature type="region of interest" description="Disordered" evidence="7">
    <location>
        <begin position="771"/>
        <end position="820"/>
    </location>
</feature>
<feature type="compositionally biased region" description="Pro residues" evidence="7">
    <location>
        <begin position="789"/>
        <end position="798"/>
    </location>
</feature>
<feature type="compositionally biased region" description="Basic and acidic residues" evidence="7">
    <location>
        <begin position="261"/>
        <end position="272"/>
    </location>
</feature>
<evidence type="ECO:0000256" key="2">
    <source>
        <dbReference type="ARBA" id="ARBA00022670"/>
    </source>
</evidence>
<organism evidence="9 10">
    <name type="scientific">Riccia sorocarpa</name>
    <dbReference type="NCBI Taxonomy" id="122646"/>
    <lineage>
        <taxon>Eukaryota</taxon>
        <taxon>Viridiplantae</taxon>
        <taxon>Streptophyta</taxon>
        <taxon>Embryophyta</taxon>
        <taxon>Marchantiophyta</taxon>
        <taxon>Marchantiopsida</taxon>
        <taxon>Marchantiidae</taxon>
        <taxon>Marchantiales</taxon>
        <taxon>Ricciaceae</taxon>
        <taxon>Riccia</taxon>
    </lineage>
</organism>
<keyword evidence="4" id="KW-0788">Thiol protease</keyword>
<dbReference type="Proteomes" id="UP001633002">
    <property type="component" value="Unassembled WGS sequence"/>
</dbReference>
<feature type="compositionally biased region" description="Basic and acidic residues" evidence="7">
    <location>
        <begin position="10"/>
        <end position="21"/>
    </location>
</feature>
<evidence type="ECO:0000256" key="4">
    <source>
        <dbReference type="ARBA" id="ARBA00022807"/>
    </source>
</evidence>
<keyword evidence="5" id="KW-0479">Metal-binding</keyword>
<comment type="similarity">
    <text evidence="1">Belongs to the peptidase C48 family.</text>
</comment>
<keyword evidence="5" id="KW-0862">Zinc</keyword>
<feature type="region of interest" description="Disordered" evidence="7">
    <location>
        <begin position="1"/>
        <end position="21"/>
    </location>
</feature>
<dbReference type="Gene3D" id="3.40.395.10">
    <property type="entry name" value="Adenoviral Proteinase, Chain A"/>
    <property type="match status" value="1"/>
</dbReference>
<keyword evidence="6" id="KW-0175">Coiled coil</keyword>
<evidence type="ECO:0000256" key="3">
    <source>
        <dbReference type="ARBA" id="ARBA00022801"/>
    </source>
</evidence>
<feature type="domain" description="RING-type" evidence="8">
    <location>
        <begin position="506"/>
        <end position="547"/>
    </location>
</feature>
<feature type="region of interest" description="Disordered" evidence="7">
    <location>
        <begin position="327"/>
        <end position="346"/>
    </location>
</feature>
<gene>
    <name evidence="9" type="ORF">R1sor_000114</name>
</gene>
<keyword evidence="10" id="KW-1185">Reference proteome</keyword>
<feature type="coiled-coil region" evidence="6">
    <location>
        <begin position="394"/>
        <end position="435"/>
    </location>
</feature>
<feature type="region of interest" description="Disordered" evidence="7">
    <location>
        <begin position="239"/>
        <end position="308"/>
    </location>
</feature>
<name>A0ABD3GUI6_9MARC</name>
<evidence type="ECO:0000256" key="1">
    <source>
        <dbReference type="ARBA" id="ARBA00005234"/>
    </source>
</evidence>
<comment type="caution">
    <text evidence="9">The sequence shown here is derived from an EMBL/GenBank/DDBJ whole genome shotgun (WGS) entry which is preliminary data.</text>
</comment>
<dbReference type="PANTHER" id="PTHR46915">
    <property type="entry name" value="UBIQUITIN-LIKE PROTEASE 4-RELATED"/>
    <property type="match status" value="1"/>
</dbReference>
<dbReference type="PROSITE" id="PS50089">
    <property type="entry name" value="ZF_RING_2"/>
    <property type="match status" value="1"/>
</dbReference>
<accession>A0ABD3GUI6</accession>
<keyword evidence="5" id="KW-0863">Zinc-finger</keyword>
<evidence type="ECO:0000256" key="6">
    <source>
        <dbReference type="SAM" id="Coils"/>
    </source>
</evidence>
<dbReference type="PANTHER" id="PTHR46915:SF2">
    <property type="entry name" value="UBIQUITIN-LIKE PROTEASE 4"/>
    <property type="match status" value="1"/>
</dbReference>
<evidence type="ECO:0000256" key="7">
    <source>
        <dbReference type="SAM" id="MobiDB-lite"/>
    </source>
</evidence>
<reference evidence="9 10" key="1">
    <citation type="submission" date="2024-09" db="EMBL/GenBank/DDBJ databases">
        <title>Chromosome-scale assembly of Riccia sorocarpa.</title>
        <authorList>
            <person name="Paukszto L."/>
        </authorList>
    </citation>
    <scope>NUCLEOTIDE SEQUENCE [LARGE SCALE GENOMIC DNA]</scope>
    <source>
        <strain evidence="9">LP-2024</strain>
        <tissue evidence="9">Aerial parts of the thallus</tissue>
    </source>
</reference>
<dbReference type="Pfam" id="PF02902">
    <property type="entry name" value="Peptidase_C48"/>
    <property type="match status" value="1"/>
</dbReference>
<dbReference type="GO" id="GO:0006508">
    <property type="term" value="P:proteolysis"/>
    <property type="evidence" value="ECO:0007669"/>
    <property type="project" value="UniProtKB-KW"/>
</dbReference>
<dbReference type="Gene3D" id="3.30.40.10">
    <property type="entry name" value="Zinc/RING finger domain, C3HC4 (zinc finger)"/>
    <property type="match status" value="1"/>
</dbReference>
<evidence type="ECO:0000256" key="5">
    <source>
        <dbReference type="PROSITE-ProRule" id="PRU00175"/>
    </source>
</evidence>
<protein>
    <recommendedName>
        <fullName evidence="8">RING-type domain-containing protein</fullName>
    </recommendedName>
</protein>
<feature type="region of interest" description="Disordered" evidence="7">
    <location>
        <begin position="34"/>
        <end position="114"/>
    </location>
</feature>